<dbReference type="Proteomes" id="UP000494363">
    <property type="component" value="Unassembled WGS sequence"/>
</dbReference>
<proteinExistence type="predicted"/>
<evidence type="ECO:0000256" key="3">
    <source>
        <dbReference type="SAM" id="SignalP"/>
    </source>
</evidence>
<evidence type="ECO:0000256" key="1">
    <source>
        <dbReference type="ARBA" id="ARBA00022801"/>
    </source>
</evidence>
<feature type="chain" id="PRO_5027081578" description="Acid phosphatase" evidence="3">
    <location>
        <begin position="24"/>
        <end position="538"/>
    </location>
</feature>
<dbReference type="CDD" id="cd16013">
    <property type="entry name" value="AcpA"/>
    <property type="match status" value="1"/>
</dbReference>
<gene>
    <name evidence="4" type="ORF">LMG29542_02108</name>
</gene>
<accession>A0A6J5DKY8</accession>
<feature type="region of interest" description="Disordered" evidence="2">
    <location>
        <begin position="275"/>
        <end position="307"/>
    </location>
</feature>
<feature type="compositionally biased region" description="Polar residues" evidence="2">
    <location>
        <begin position="298"/>
        <end position="307"/>
    </location>
</feature>
<dbReference type="PANTHER" id="PTHR31956">
    <property type="entry name" value="NON-SPECIFIC PHOSPHOLIPASE C4-RELATED"/>
    <property type="match status" value="1"/>
</dbReference>
<evidence type="ECO:0000256" key="2">
    <source>
        <dbReference type="SAM" id="MobiDB-lite"/>
    </source>
</evidence>
<dbReference type="PANTHER" id="PTHR31956:SF1">
    <property type="entry name" value="NON-SPECIFIC PHOSPHOLIPASE C1"/>
    <property type="match status" value="1"/>
</dbReference>
<name>A0A6J5DKY8_9BURK</name>
<dbReference type="InterPro" id="IPR017768">
    <property type="entry name" value="AcpA"/>
</dbReference>
<evidence type="ECO:0000313" key="4">
    <source>
        <dbReference type="EMBL" id="CAB3753685.1"/>
    </source>
</evidence>
<keyword evidence="1" id="KW-0378">Hydrolase</keyword>
<feature type="signal peptide" evidence="3">
    <location>
        <begin position="1"/>
        <end position="23"/>
    </location>
</feature>
<sequence>MNKKWLCATPIAIAATLALSACGGDDPGTHSTPTDASSAPADVSSVKNIVVIYAENRSFDNLYGNFPNANGLQNVTAASAQQLDRDGTVLATLPPAWGGLTQTGVTPAVTEAMTANLPNSPFAINDPAGFNTPISTTTRDLYHRFYENQMQIDGGKNDKFVAWGDSGGLVMGHYSMDASTLPLWKIAQQYTLADNFFMGAFGGSFLNHQWLVCACTPIYPNADTSPAAGSISKVDADGVSLQIDSANSPASAMDGIPKFLTSGNLTPDFYAVNTMQPPYQPSGNKPAAGGDATLADPSATNTLPPQTQQHIGDLLSAANVSWAWYGGAWGAALASRQNGTNGVINGSNLTSPNFQPHHQPFNYFADLAPGTTNRAQHLLDGGMNGAEFIKAIDAGTLPQVAFYKPQGNLNEHAGYTDVAQGDQHIADVITRLQNSPQWKNMVVVVTYDENGGFWDHVAPPKGDRWGPSTRIPALIVSPYAKKGFVDHTQYDTTSILRLITHRFGLPKLAGLTNRDNALVANGGQPMGDLTNALDFTQK</sequence>
<evidence type="ECO:0000313" key="5">
    <source>
        <dbReference type="Proteomes" id="UP000494363"/>
    </source>
</evidence>
<keyword evidence="3" id="KW-0732">Signal</keyword>
<dbReference type="AlphaFoldDB" id="A0A6J5DKY8"/>
<dbReference type="NCBIfam" id="TIGR03397">
    <property type="entry name" value="acid_phos_Burk"/>
    <property type="match status" value="1"/>
</dbReference>
<dbReference type="Pfam" id="PF04185">
    <property type="entry name" value="Phosphoesterase"/>
    <property type="match status" value="1"/>
</dbReference>
<organism evidence="4 5">
    <name type="scientific">Paraburkholderia humisilvae</name>
    <dbReference type="NCBI Taxonomy" id="627669"/>
    <lineage>
        <taxon>Bacteria</taxon>
        <taxon>Pseudomonadati</taxon>
        <taxon>Pseudomonadota</taxon>
        <taxon>Betaproteobacteria</taxon>
        <taxon>Burkholderiales</taxon>
        <taxon>Burkholderiaceae</taxon>
        <taxon>Paraburkholderia</taxon>
    </lineage>
</organism>
<evidence type="ECO:0008006" key="6">
    <source>
        <dbReference type="Google" id="ProtNLM"/>
    </source>
</evidence>
<dbReference type="InterPro" id="IPR007312">
    <property type="entry name" value="Phosphoesterase"/>
</dbReference>
<dbReference type="RefSeq" id="WP_175226384.1">
    <property type="nucleotide sequence ID" value="NZ_CADIKH010000008.1"/>
</dbReference>
<dbReference type="GO" id="GO:0003993">
    <property type="term" value="F:acid phosphatase activity"/>
    <property type="evidence" value="ECO:0007669"/>
    <property type="project" value="InterPro"/>
</dbReference>
<dbReference type="PROSITE" id="PS51257">
    <property type="entry name" value="PROKAR_LIPOPROTEIN"/>
    <property type="match status" value="1"/>
</dbReference>
<keyword evidence="5" id="KW-1185">Reference proteome</keyword>
<dbReference type="InterPro" id="IPR017850">
    <property type="entry name" value="Alkaline_phosphatase_core_sf"/>
</dbReference>
<dbReference type="EMBL" id="CADIKH010000008">
    <property type="protein sequence ID" value="CAB3753685.1"/>
    <property type="molecule type" value="Genomic_DNA"/>
</dbReference>
<reference evidence="4 5" key="1">
    <citation type="submission" date="2020-04" db="EMBL/GenBank/DDBJ databases">
        <authorList>
            <person name="De Canck E."/>
        </authorList>
    </citation>
    <scope>NUCLEOTIDE SEQUENCE [LARGE SCALE GENOMIC DNA]</scope>
    <source>
        <strain evidence="4 5">LMG 29542</strain>
    </source>
</reference>
<dbReference type="SUPFAM" id="SSF53649">
    <property type="entry name" value="Alkaline phosphatase-like"/>
    <property type="match status" value="1"/>
</dbReference>
<dbReference type="Gene3D" id="3.40.720.10">
    <property type="entry name" value="Alkaline Phosphatase, subunit A"/>
    <property type="match status" value="2"/>
</dbReference>
<protein>
    <recommendedName>
        <fullName evidence="6">Acid phosphatase</fullName>
    </recommendedName>
</protein>